<feature type="compositionally biased region" description="Low complexity" evidence="1">
    <location>
        <begin position="35"/>
        <end position="62"/>
    </location>
</feature>
<gene>
    <name evidence="3" type="ORF">KI387_021783</name>
</gene>
<dbReference type="PANTHER" id="PTHR13832:SF667">
    <property type="entry name" value="PROTEIN PHOSPHATASE 2C 14-RELATED"/>
    <property type="match status" value="1"/>
</dbReference>
<feature type="domain" description="PPM-type phosphatase" evidence="2">
    <location>
        <begin position="191"/>
        <end position="514"/>
    </location>
</feature>
<accession>A0AA38LCQ7</accession>
<comment type="caution">
    <text evidence="3">The sequence shown here is derived from an EMBL/GenBank/DDBJ whole genome shotgun (WGS) entry which is preliminary data.</text>
</comment>
<name>A0AA38LCQ7_TAXCH</name>
<dbReference type="InterPro" id="IPR001932">
    <property type="entry name" value="PPM-type_phosphatase-like_dom"/>
</dbReference>
<dbReference type="GO" id="GO:0004722">
    <property type="term" value="F:protein serine/threonine phosphatase activity"/>
    <property type="evidence" value="ECO:0007669"/>
    <property type="project" value="InterPro"/>
</dbReference>
<dbReference type="SMART" id="SM00332">
    <property type="entry name" value="PP2Cc"/>
    <property type="match status" value="1"/>
</dbReference>
<evidence type="ECO:0000313" key="3">
    <source>
        <dbReference type="EMBL" id="KAH9320014.1"/>
    </source>
</evidence>
<dbReference type="Gene3D" id="3.60.40.10">
    <property type="entry name" value="PPM-type phosphatase domain"/>
    <property type="match status" value="1"/>
</dbReference>
<evidence type="ECO:0000259" key="2">
    <source>
        <dbReference type="PROSITE" id="PS51746"/>
    </source>
</evidence>
<proteinExistence type="predicted"/>
<evidence type="ECO:0000313" key="4">
    <source>
        <dbReference type="Proteomes" id="UP000824469"/>
    </source>
</evidence>
<dbReference type="Pfam" id="PF00481">
    <property type="entry name" value="PP2C"/>
    <property type="match status" value="1"/>
</dbReference>
<feature type="region of interest" description="Disordered" evidence="1">
    <location>
        <begin position="26"/>
        <end position="72"/>
    </location>
</feature>
<dbReference type="PROSITE" id="PS51746">
    <property type="entry name" value="PPM_2"/>
    <property type="match status" value="1"/>
</dbReference>
<dbReference type="SUPFAM" id="SSF81606">
    <property type="entry name" value="PP2C-like"/>
    <property type="match status" value="1"/>
</dbReference>
<protein>
    <recommendedName>
        <fullName evidence="2">PPM-type phosphatase domain-containing protein</fullName>
    </recommendedName>
</protein>
<dbReference type="InterPro" id="IPR036457">
    <property type="entry name" value="PPM-type-like_dom_sf"/>
</dbReference>
<dbReference type="EMBL" id="JAHRHJ020000004">
    <property type="protein sequence ID" value="KAH9320014.1"/>
    <property type="molecule type" value="Genomic_DNA"/>
</dbReference>
<evidence type="ECO:0000256" key="1">
    <source>
        <dbReference type="SAM" id="MobiDB-lite"/>
    </source>
</evidence>
<reference evidence="3 4" key="1">
    <citation type="journal article" date="2021" name="Nat. Plants">
        <title>The Taxus genome provides insights into paclitaxel biosynthesis.</title>
        <authorList>
            <person name="Xiong X."/>
            <person name="Gou J."/>
            <person name="Liao Q."/>
            <person name="Li Y."/>
            <person name="Zhou Q."/>
            <person name="Bi G."/>
            <person name="Li C."/>
            <person name="Du R."/>
            <person name="Wang X."/>
            <person name="Sun T."/>
            <person name="Guo L."/>
            <person name="Liang H."/>
            <person name="Lu P."/>
            <person name="Wu Y."/>
            <person name="Zhang Z."/>
            <person name="Ro D.K."/>
            <person name="Shang Y."/>
            <person name="Huang S."/>
            <person name="Yan J."/>
        </authorList>
    </citation>
    <scope>NUCLEOTIDE SEQUENCE [LARGE SCALE GENOMIC DNA]</scope>
    <source>
        <strain evidence="3">Ta-2019</strain>
    </source>
</reference>
<dbReference type="CDD" id="cd00143">
    <property type="entry name" value="PP2Cc"/>
    <property type="match status" value="1"/>
</dbReference>
<dbReference type="AlphaFoldDB" id="A0AA38LCQ7"/>
<dbReference type="InterPro" id="IPR015655">
    <property type="entry name" value="PP2C"/>
</dbReference>
<sequence>MSCIEAAVSSSLLDSCVSPSLKTCNDIDSSTEMMPSGSPGLRSSPLKSAGSPSLNLSLSNVNHQHHHSPSRNLINASSLRPVIHDENHSPLLHEDHNHNISVLDQSVKFLQRGSRHKFESKVKEHVEVGLMAETKAELHGGFSSFSALSSPPLKRKRPPKLDIPESPGELKMSGLNHKTAKEEIICFEGDLYGFYCKKGKKEDMEDTHKVTTNINGDDQQAFFGVYDGLHGGREAADFVAEKLGQKIVDLMLKSGENGQLENAIKAGYLATDQEFLEQGVSSGTCCVTALIKDGCLVVGNAGDCRAVLSRSGIAEALTSDHKPGTEKELKRIENLGGYVDLHHGAWRVLGSLAVSRSIGDLHLKPWVSSEPDTRKVPIKSDCEFMILASDGLWEKVNNQEAVDIARPFCLEENQGHNSSPKIFEKGEQWNENCSPLPKARKISLGSVPKVMKLRTVNGNYADLGSFDQDLRENPKMSGSQPLSMTSPMVTCKKLVELSLSRDTLDDVSVMIVDLRHFCRK</sequence>
<organism evidence="3 4">
    <name type="scientific">Taxus chinensis</name>
    <name type="common">Chinese yew</name>
    <name type="synonym">Taxus wallichiana var. chinensis</name>
    <dbReference type="NCBI Taxonomy" id="29808"/>
    <lineage>
        <taxon>Eukaryota</taxon>
        <taxon>Viridiplantae</taxon>
        <taxon>Streptophyta</taxon>
        <taxon>Embryophyta</taxon>
        <taxon>Tracheophyta</taxon>
        <taxon>Spermatophyta</taxon>
        <taxon>Pinopsida</taxon>
        <taxon>Pinidae</taxon>
        <taxon>Conifers II</taxon>
        <taxon>Cupressales</taxon>
        <taxon>Taxaceae</taxon>
        <taxon>Taxus</taxon>
    </lineage>
</organism>
<feature type="region of interest" description="Disordered" evidence="1">
    <location>
        <begin position="147"/>
        <end position="173"/>
    </location>
</feature>
<dbReference type="PANTHER" id="PTHR13832">
    <property type="entry name" value="PROTEIN PHOSPHATASE 2C"/>
    <property type="match status" value="1"/>
</dbReference>
<dbReference type="Proteomes" id="UP000824469">
    <property type="component" value="Unassembled WGS sequence"/>
</dbReference>
<keyword evidence="4" id="KW-1185">Reference proteome</keyword>